<dbReference type="InterPro" id="IPR006439">
    <property type="entry name" value="HAD-SF_hydro_IA"/>
</dbReference>
<dbReference type="GO" id="GO:0005975">
    <property type="term" value="P:carbohydrate metabolic process"/>
    <property type="evidence" value="ECO:0007669"/>
    <property type="project" value="InterPro"/>
</dbReference>
<feature type="binding site" evidence="3">
    <location>
        <position position="78"/>
    </location>
    <ligand>
        <name>substrate</name>
    </ligand>
</feature>
<evidence type="ECO:0000313" key="6">
    <source>
        <dbReference type="EMBL" id="EYB69149.1"/>
    </source>
</evidence>
<feature type="binding site" evidence="4">
    <location>
        <position position="15"/>
    </location>
    <ligand>
        <name>Mg(2+)</name>
        <dbReference type="ChEBI" id="CHEBI:18420"/>
    </ligand>
</feature>
<comment type="similarity">
    <text evidence="1">Belongs to the HAD-like hydrolase superfamily. CbbY/CbbZ/Gph/YieH family.</text>
</comment>
<feature type="site" description="Important for catalytic activity and assists the phosphoryl transfer reaction to Asp8 by balancing charge and orienting the reacting groups" evidence="5">
    <location>
        <position position="116"/>
    </location>
</feature>
<dbReference type="InterPro" id="IPR023214">
    <property type="entry name" value="HAD_sf"/>
</dbReference>
<dbReference type="InterPro" id="IPR036412">
    <property type="entry name" value="HAD-like_sf"/>
</dbReference>
<dbReference type="Gene3D" id="1.10.150.240">
    <property type="entry name" value="Putative phosphatase, domain 2"/>
    <property type="match status" value="1"/>
</dbReference>
<dbReference type="EMBL" id="JHAC01000011">
    <property type="protein sequence ID" value="EYB69149.1"/>
    <property type="molecule type" value="Genomic_DNA"/>
</dbReference>
<evidence type="ECO:0000256" key="3">
    <source>
        <dbReference type="PIRSR" id="PIRSR610972-2"/>
    </source>
</evidence>
<dbReference type="SFLD" id="SFLDG01129">
    <property type="entry name" value="C1.5:_HAD__Beta-PGM__Phosphata"/>
    <property type="match status" value="1"/>
</dbReference>
<dbReference type="CDD" id="cd02598">
    <property type="entry name" value="HAD_BPGM"/>
    <property type="match status" value="1"/>
</dbReference>
<dbReference type="SFLD" id="SFLDG01135">
    <property type="entry name" value="C1.5.6:_HAD__Beta-PGM__Phospha"/>
    <property type="match status" value="1"/>
</dbReference>
<name>A0A016QTP8_9DEIO</name>
<dbReference type="Pfam" id="PF00702">
    <property type="entry name" value="Hydrolase"/>
    <property type="match status" value="1"/>
</dbReference>
<gene>
    <name evidence="6" type="ORF">DEIPH_ctg011orf0133</name>
</gene>
<feature type="binding site" evidence="3">
    <location>
        <position position="29"/>
    </location>
    <ligand>
        <name>substrate</name>
    </ligand>
</feature>
<reference evidence="6 7" key="1">
    <citation type="submission" date="2014-03" db="EMBL/GenBank/DDBJ databases">
        <title>Draft genome sequence of Deinococcus phoenicis 1P10ME.</title>
        <authorList>
            <person name="Stepanov V.G."/>
            <person name="Vaishampayan P."/>
            <person name="Venkateswaran K."/>
            <person name="Fox G.E."/>
        </authorList>
    </citation>
    <scope>NUCLEOTIDE SEQUENCE [LARGE SCALE GENOMIC DNA]</scope>
    <source>
        <strain evidence="6 7">1P10ME</strain>
    </source>
</reference>
<feature type="binding site" evidence="3">
    <location>
        <begin position="116"/>
        <end position="120"/>
    </location>
    <ligand>
        <name>substrate</name>
    </ligand>
</feature>
<dbReference type="PATRIC" id="fig|1476583.3.peg.750"/>
<feature type="binding site" evidence="4">
    <location>
        <position position="172"/>
    </location>
    <ligand>
        <name>Mg(2+)</name>
        <dbReference type="ChEBI" id="CHEBI:18420"/>
    </ligand>
</feature>
<feature type="site" description="Important for catalytic activity and assists the phosphoryl transfer reaction to Asp8 by balancing charge and orienting the reacting groups" evidence="5">
    <location>
        <position position="147"/>
    </location>
</feature>
<organism evidence="6 7">
    <name type="scientific">Deinococcus phoenicis</name>
    <dbReference type="NCBI Taxonomy" id="1476583"/>
    <lineage>
        <taxon>Bacteria</taxon>
        <taxon>Thermotogati</taxon>
        <taxon>Deinococcota</taxon>
        <taxon>Deinococci</taxon>
        <taxon>Deinococcales</taxon>
        <taxon>Deinococcaceae</taxon>
        <taxon>Deinococcus</taxon>
    </lineage>
</organism>
<dbReference type="GO" id="GO:0050308">
    <property type="term" value="F:sugar-phosphatase activity"/>
    <property type="evidence" value="ECO:0007669"/>
    <property type="project" value="TreeGrafter"/>
</dbReference>
<feature type="active site" description="Proton donor/acceptor" evidence="2">
    <location>
        <position position="15"/>
    </location>
</feature>
<evidence type="ECO:0000256" key="4">
    <source>
        <dbReference type="PIRSR" id="PIRSR610972-3"/>
    </source>
</evidence>
<dbReference type="NCBIfam" id="TIGR01509">
    <property type="entry name" value="HAD-SF-IA-v3"/>
    <property type="match status" value="1"/>
</dbReference>
<comment type="caution">
    <text evidence="6">The sequence shown here is derived from an EMBL/GenBank/DDBJ whole genome shotgun (WGS) entry which is preliminary data.</text>
</comment>
<keyword evidence="4" id="KW-0460">Magnesium</keyword>
<dbReference type="PANTHER" id="PTHR43481:SF4">
    <property type="entry name" value="GLYCEROL-1-PHOSPHATE PHOSPHOHYDROLASE 1-RELATED"/>
    <property type="match status" value="1"/>
</dbReference>
<dbReference type="GO" id="GO:0008801">
    <property type="term" value="F:beta-phosphoglucomutase activity"/>
    <property type="evidence" value="ECO:0007669"/>
    <property type="project" value="InterPro"/>
</dbReference>
<dbReference type="PANTHER" id="PTHR43481">
    <property type="entry name" value="FRUCTOSE-1-PHOSPHATE PHOSPHATASE"/>
    <property type="match status" value="1"/>
</dbReference>
<dbReference type="SFLD" id="SFLDS00003">
    <property type="entry name" value="Haloacid_Dehalogenase"/>
    <property type="match status" value="1"/>
</dbReference>
<accession>A0A016QTP8</accession>
<dbReference type="InterPro" id="IPR010972">
    <property type="entry name" value="Beta-PGM"/>
</dbReference>
<dbReference type="InterPro" id="IPR051806">
    <property type="entry name" value="HAD-like_SPP"/>
</dbReference>
<evidence type="ECO:0000256" key="1">
    <source>
        <dbReference type="ARBA" id="ARBA00006171"/>
    </source>
</evidence>
<proteinExistence type="inferred from homology"/>
<keyword evidence="4" id="KW-0479">Metal-binding</keyword>
<dbReference type="STRING" id="1476583.DEIPH_ctg011orf0133"/>
<comment type="cofactor">
    <cofactor evidence="4">
        <name>Mg(2+)</name>
        <dbReference type="ChEBI" id="CHEBI:18420"/>
    </cofactor>
    <text evidence="4">Binds 2 magnesium ions per subunit.</text>
</comment>
<dbReference type="GO" id="GO:0000287">
    <property type="term" value="F:magnesium ion binding"/>
    <property type="evidence" value="ECO:0007669"/>
    <property type="project" value="InterPro"/>
</dbReference>
<keyword evidence="7" id="KW-1185">Reference proteome</keyword>
<dbReference type="AlphaFoldDB" id="A0A016QTP8"/>
<dbReference type="RefSeq" id="WP_200868150.1">
    <property type="nucleotide sequence ID" value="NZ_JHAC01000011.1"/>
</dbReference>
<feature type="binding site" evidence="3">
    <location>
        <position position="147"/>
    </location>
    <ligand>
        <name>substrate</name>
    </ligand>
</feature>
<evidence type="ECO:0008006" key="8">
    <source>
        <dbReference type="Google" id="ProtNLM"/>
    </source>
</evidence>
<dbReference type="InterPro" id="IPR010976">
    <property type="entry name" value="B-phosphoglucomutase_hydrolase"/>
</dbReference>
<feature type="active site" description="Nucleophile" evidence="2">
    <location>
        <position position="13"/>
    </location>
</feature>
<dbReference type="SUPFAM" id="SSF56784">
    <property type="entry name" value="HAD-like"/>
    <property type="match status" value="1"/>
</dbReference>
<evidence type="ECO:0000313" key="7">
    <source>
        <dbReference type="Proteomes" id="UP000020492"/>
    </source>
</evidence>
<evidence type="ECO:0000256" key="2">
    <source>
        <dbReference type="PIRSR" id="PIRSR610972-1"/>
    </source>
</evidence>
<dbReference type="Gene3D" id="3.40.50.1000">
    <property type="entry name" value="HAD superfamily/HAD-like"/>
    <property type="match status" value="1"/>
</dbReference>
<feature type="binding site" evidence="4">
    <location>
        <position position="171"/>
    </location>
    <ligand>
        <name>Mg(2+)</name>
        <dbReference type="ChEBI" id="CHEBI:18420"/>
    </ligand>
</feature>
<feature type="binding site" evidence="4">
    <location>
        <position position="13"/>
    </location>
    <ligand>
        <name>Mg(2+)</name>
        <dbReference type="ChEBI" id="CHEBI:18420"/>
    </ligand>
</feature>
<dbReference type="eggNOG" id="COG0637">
    <property type="taxonomic scope" value="Bacteria"/>
</dbReference>
<sequence length="225" mass="24068">MEPRAVDLGFIFDLDGVLTDTAELHYHSWRRLAEEEGHAFSRQANAALLGRTREDALDLWLGGRACPPEQRADLLRRKNASFLEALAGLGPADLLPGVSELLHEARERGVRLGLASSSRNARRVCDQLGVTSLFGAFADGSSVVNPKPAPDIFLWVAGRLGLHPAHCVVFEDSEAGVRAARAGGFRVVGLGDPARVGGATLLRPDLCGATVGEFLFALDPRAGLR</sequence>
<dbReference type="NCBIfam" id="TIGR02009">
    <property type="entry name" value="PGMB-YQAB-SF"/>
    <property type="match status" value="1"/>
</dbReference>
<dbReference type="Proteomes" id="UP000020492">
    <property type="component" value="Unassembled WGS sequence"/>
</dbReference>
<dbReference type="InterPro" id="IPR023198">
    <property type="entry name" value="PGP-like_dom2"/>
</dbReference>
<feature type="binding site" evidence="3">
    <location>
        <begin position="48"/>
        <end position="53"/>
    </location>
    <ligand>
        <name>substrate</name>
    </ligand>
</feature>
<evidence type="ECO:0000256" key="5">
    <source>
        <dbReference type="PIRSR" id="PIRSR610972-4"/>
    </source>
</evidence>
<protein>
    <recommendedName>
        <fullName evidence="8">Beta-phosphoglucomutase</fullName>
    </recommendedName>
</protein>
<feature type="binding site" evidence="3">
    <location>
        <begin position="13"/>
        <end position="15"/>
    </location>
    <ligand>
        <name>substrate</name>
    </ligand>
</feature>